<evidence type="ECO:0000256" key="4">
    <source>
        <dbReference type="ARBA" id="ARBA00022452"/>
    </source>
</evidence>
<evidence type="ECO:0000256" key="9">
    <source>
        <dbReference type="SAM" id="SignalP"/>
    </source>
</evidence>
<evidence type="ECO:0000256" key="1">
    <source>
        <dbReference type="ARBA" id="ARBA00004442"/>
    </source>
</evidence>
<dbReference type="AlphaFoldDB" id="A0AA37V2K3"/>
<dbReference type="SUPFAM" id="SSF56954">
    <property type="entry name" value="Outer membrane efflux proteins (OEP)"/>
    <property type="match status" value="1"/>
</dbReference>
<dbReference type="InterPro" id="IPR003423">
    <property type="entry name" value="OMP_efflux"/>
</dbReference>
<dbReference type="PIRSF" id="PIRSF001892">
    <property type="entry name" value="CyaE"/>
    <property type="match status" value="1"/>
</dbReference>
<feature type="signal peptide" evidence="9">
    <location>
        <begin position="1"/>
        <end position="29"/>
    </location>
</feature>
<evidence type="ECO:0000256" key="5">
    <source>
        <dbReference type="ARBA" id="ARBA00022692"/>
    </source>
</evidence>
<evidence type="ECO:0000313" key="11">
    <source>
        <dbReference type="Proteomes" id="UP001161325"/>
    </source>
</evidence>
<reference evidence="10" key="1">
    <citation type="submission" date="2022-08" db="EMBL/GenBank/DDBJ databases">
        <title>Draft genome sequencing of Roseisolibacter agri AW1220.</title>
        <authorList>
            <person name="Tobiishi Y."/>
            <person name="Tonouchi A."/>
        </authorList>
    </citation>
    <scope>NUCLEOTIDE SEQUENCE</scope>
    <source>
        <strain evidence="10">AW1220</strain>
    </source>
</reference>
<dbReference type="Proteomes" id="UP001161325">
    <property type="component" value="Unassembled WGS sequence"/>
</dbReference>
<evidence type="ECO:0000256" key="2">
    <source>
        <dbReference type="ARBA" id="ARBA00007613"/>
    </source>
</evidence>
<dbReference type="GO" id="GO:1990281">
    <property type="term" value="C:efflux pump complex"/>
    <property type="evidence" value="ECO:0007669"/>
    <property type="project" value="TreeGrafter"/>
</dbReference>
<evidence type="ECO:0000256" key="8">
    <source>
        <dbReference type="SAM" id="MobiDB-lite"/>
    </source>
</evidence>
<dbReference type="PANTHER" id="PTHR30026">
    <property type="entry name" value="OUTER MEMBRANE PROTEIN TOLC"/>
    <property type="match status" value="1"/>
</dbReference>
<comment type="caution">
    <text evidence="10">The sequence shown here is derived from an EMBL/GenBank/DDBJ whole genome shotgun (WGS) entry which is preliminary data.</text>
</comment>
<keyword evidence="4" id="KW-1134">Transmembrane beta strand</keyword>
<feature type="region of interest" description="Disordered" evidence="8">
    <location>
        <begin position="479"/>
        <end position="498"/>
    </location>
</feature>
<dbReference type="RefSeq" id="WP_284349832.1">
    <property type="nucleotide sequence ID" value="NZ_BRXS01000003.1"/>
</dbReference>
<dbReference type="InterPro" id="IPR028351">
    <property type="entry name" value="CyaE"/>
</dbReference>
<evidence type="ECO:0000256" key="7">
    <source>
        <dbReference type="ARBA" id="ARBA00023237"/>
    </source>
</evidence>
<evidence type="ECO:0000256" key="3">
    <source>
        <dbReference type="ARBA" id="ARBA00022448"/>
    </source>
</evidence>
<dbReference type="InterPro" id="IPR051906">
    <property type="entry name" value="TolC-like"/>
</dbReference>
<accession>A0AA37V2K3</accession>
<keyword evidence="6" id="KW-0472">Membrane</keyword>
<proteinExistence type="inferred from homology"/>
<feature type="chain" id="PRO_5041358866" description="Protein CyaE" evidence="9">
    <location>
        <begin position="30"/>
        <end position="498"/>
    </location>
</feature>
<dbReference type="Pfam" id="PF02321">
    <property type="entry name" value="OEP"/>
    <property type="match status" value="2"/>
</dbReference>
<keyword evidence="9" id="KW-0732">Signal</keyword>
<dbReference type="GO" id="GO:0009279">
    <property type="term" value="C:cell outer membrane"/>
    <property type="evidence" value="ECO:0007669"/>
    <property type="project" value="UniProtKB-SubCell"/>
</dbReference>
<sequence>MSLALIPWPRRGRAATVSLLAFGTAGVSACATTPPRRVDHVAATPAAPGAVWTPSAPAQAPLAAARSAPPLDVPTAGMTLADVLALALQNSPQTRASWAEARSAAATLGAARGRWLPTLSADVVGGPARAISANPARLPAQRTTVTPSLSLQYLLFDFGGRAGATSAAREALYAADFTHNATLQGVVLQAEQAYFQFQAGTGLVAAARATVETARANLAAAARRHEVGVATIADVLQARTALAQAQLAYQDADADAQAARASVAVAMGLPANAPFAIAPDSGATPVQAIAADVDALIAQAVRGRPDLAAAEALARQREAQVRVARAAQWPGVTVGGAAGRSFSNAEALSGRTYGLTVGLSVPLFNGQQRQYDVVAASEDAVAAGARAERLRLETIAQVFTSYHALRTATQRVGTSAELLASATQSEQVARGRYAEGVGSILDLLTAQTALADARAQAVLARWQWYASLAQLSRDTGVLGPTGETRLPLTSVPSRDSDR</sequence>
<keyword evidence="3" id="KW-0813">Transport</keyword>
<keyword evidence="11" id="KW-1185">Reference proteome</keyword>
<keyword evidence="5" id="KW-0812">Transmembrane</keyword>
<keyword evidence="7" id="KW-0998">Cell outer membrane</keyword>
<evidence type="ECO:0000313" key="10">
    <source>
        <dbReference type="EMBL" id="GLC25377.1"/>
    </source>
</evidence>
<comment type="subcellular location">
    <subcellularLocation>
        <location evidence="1">Cell outer membrane</location>
    </subcellularLocation>
</comment>
<name>A0AA37V2K3_9BACT</name>
<dbReference type="GO" id="GO:0015562">
    <property type="term" value="F:efflux transmembrane transporter activity"/>
    <property type="evidence" value="ECO:0007669"/>
    <property type="project" value="InterPro"/>
</dbReference>
<organism evidence="10 11">
    <name type="scientific">Roseisolibacter agri</name>
    <dbReference type="NCBI Taxonomy" id="2014610"/>
    <lineage>
        <taxon>Bacteria</taxon>
        <taxon>Pseudomonadati</taxon>
        <taxon>Gemmatimonadota</taxon>
        <taxon>Gemmatimonadia</taxon>
        <taxon>Gemmatimonadales</taxon>
        <taxon>Gemmatimonadaceae</taxon>
        <taxon>Roseisolibacter</taxon>
    </lineage>
</organism>
<evidence type="ECO:0008006" key="12">
    <source>
        <dbReference type="Google" id="ProtNLM"/>
    </source>
</evidence>
<dbReference type="EMBL" id="BRXS01000003">
    <property type="protein sequence ID" value="GLC25377.1"/>
    <property type="molecule type" value="Genomic_DNA"/>
</dbReference>
<gene>
    <name evidence="10" type="ORF">rosag_18900</name>
</gene>
<evidence type="ECO:0000256" key="6">
    <source>
        <dbReference type="ARBA" id="ARBA00023136"/>
    </source>
</evidence>
<protein>
    <recommendedName>
        <fullName evidence="12">Protein CyaE</fullName>
    </recommendedName>
</protein>
<dbReference type="Gene3D" id="1.20.1600.10">
    <property type="entry name" value="Outer membrane efflux proteins (OEP)"/>
    <property type="match status" value="1"/>
</dbReference>
<dbReference type="PANTHER" id="PTHR30026:SF21">
    <property type="entry name" value="SLR1270 PROTEIN"/>
    <property type="match status" value="1"/>
</dbReference>
<dbReference type="GO" id="GO:0015288">
    <property type="term" value="F:porin activity"/>
    <property type="evidence" value="ECO:0007669"/>
    <property type="project" value="TreeGrafter"/>
</dbReference>
<comment type="similarity">
    <text evidence="2">Belongs to the outer membrane factor (OMF) (TC 1.B.17) family.</text>
</comment>